<dbReference type="AlphaFoldDB" id="A0A0D0B0T8"/>
<dbReference type="EMBL" id="KN835437">
    <property type="protein sequence ID" value="KIK37668.1"/>
    <property type="molecule type" value="Genomic_DNA"/>
</dbReference>
<gene>
    <name evidence="1" type="ORF">CY34DRAFT_446290</name>
</gene>
<name>A0A0D0B0T8_9AGAM</name>
<dbReference type="Proteomes" id="UP000054485">
    <property type="component" value="Unassembled WGS sequence"/>
</dbReference>
<accession>A0A0D0B0T8</accession>
<evidence type="ECO:0000313" key="2">
    <source>
        <dbReference type="Proteomes" id="UP000054485"/>
    </source>
</evidence>
<keyword evidence="2" id="KW-1185">Reference proteome</keyword>
<dbReference type="HOGENOM" id="CLU_2591379_0_0_1"/>
<protein>
    <submittedName>
        <fullName evidence="1">Uncharacterized protein</fullName>
    </submittedName>
</protein>
<reference evidence="2" key="2">
    <citation type="submission" date="2015-01" db="EMBL/GenBank/DDBJ databases">
        <title>Evolutionary Origins and Diversification of the Mycorrhizal Mutualists.</title>
        <authorList>
            <consortium name="DOE Joint Genome Institute"/>
            <consortium name="Mycorrhizal Genomics Consortium"/>
            <person name="Kohler A."/>
            <person name="Kuo A."/>
            <person name="Nagy L.G."/>
            <person name="Floudas D."/>
            <person name="Copeland A."/>
            <person name="Barry K.W."/>
            <person name="Cichocki N."/>
            <person name="Veneault-Fourrey C."/>
            <person name="LaButti K."/>
            <person name="Lindquist E.A."/>
            <person name="Lipzen A."/>
            <person name="Lundell T."/>
            <person name="Morin E."/>
            <person name="Murat C."/>
            <person name="Riley R."/>
            <person name="Ohm R."/>
            <person name="Sun H."/>
            <person name="Tunlid A."/>
            <person name="Henrissat B."/>
            <person name="Grigoriev I.V."/>
            <person name="Hibbett D.S."/>
            <person name="Martin F."/>
        </authorList>
    </citation>
    <scope>NUCLEOTIDE SEQUENCE [LARGE SCALE GENOMIC DNA]</scope>
    <source>
        <strain evidence="2">UH-Slu-Lm8-n1</strain>
    </source>
</reference>
<dbReference type="InParanoid" id="A0A0D0B0T8"/>
<evidence type="ECO:0000313" key="1">
    <source>
        <dbReference type="EMBL" id="KIK37668.1"/>
    </source>
</evidence>
<organism evidence="1 2">
    <name type="scientific">Suillus luteus UH-Slu-Lm8-n1</name>
    <dbReference type="NCBI Taxonomy" id="930992"/>
    <lineage>
        <taxon>Eukaryota</taxon>
        <taxon>Fungi</taxon>
        <taxon>Dikarya</taxon>
        <taxon>Basidiomycota</taxon>
        <taxon>Agaricomycotina</taxon>
        <taxon>Agaricomycetes</taxon>
        <taxon>Agaricomycetidae</taxon>
        <taxon>Boletales</taxon>
        <taxon>Suillineae</taxon>
        <taxon>Suillaceae</taxon>
        <taxon>Suillus</taxon>
    </lineage>
</organism>
<proteinExistence type="predicted"/>
<sequence length="80" mass="8979">MVHDFTLFRSIYHSACSGRRHLFFSAAVAHSSGDRPIYSSHAISVPRFTCLSIVTTHSAYLFTSWGRACICSFSTVQLYN</sequence>
<reference evidence="1 2" key="1">
    <citation type="submission" date="2014-04" db="EMBL/GenBank/DDBJ databases">
        <authorList>
            <consortium name="DOE Joint Genome Institute"/>
            <person name="Kuo A."/>
            <person name="Ruytinx J."/>
            <person name="Rineau F."/>
            <person name="Colpaert J."/>
            <person name="Kohler A."/>
            <person name="Nagy L.G."/>
            <person name="Floudas D."/>
            <person name="Copeland A."/>
            <person name="Barry K.W."/>
            <person name="Cichocki N."/>
            <person name="Veneault-Fourrey C."/>
            <person name="LaButti K."/>
            <person name="Lindquist E.A."/>
            <person name="Lipzen A."/>
            <person name="Lundell T."/>
            <person name="Morin E."/>
            <person name="Murat C."/>
            <person name="Sun H."/>
            <person name="Tunlid A."/>
            <person name="Henrissat B."/>
            <person name="Grigoriev I.V."/>
            <person name="Hibbett D.S."/>
            <person name="Martin F."/>
            <person name="Nordberg H.P."/>
            <person name="Cantor M.N."/>
            <person name="Hua S.X."/>
        </authorList>
    </citation>
    <scope>NUCLEOTIDE SEQUENCE [LARGE SCALE GENOMIC DNA]</scope>
    <source>
        <strain evidence="1 2">UH-Slu-Lm8-n1</strain>
    </source>
</reference>